<dbReference type="EMBL" id="CP006841">
    <property type="protein sequence ID" value="ALA68445.1"/>
    <property type="molecule type" value="Genomic_DNA"/>
</dbReference>
<organism evidence="1 2">
    <name type="scientific">Corynebacterium lactis RW2-5</name>
    <dbReference type="NCBI Taxonomy" id="1408189"/>
    <lineage>
        <taxon>Bacteria</taxon>
        <taxon>Bacillati</taxon>
        <taxon>Actinomycetota</taxon>
        <taxon>Actinomycetes</taxon>
        <taxon>Mycobacteriales</taxon>
        <taxon>Corynebacteriaceae</taxon>
        <taxon>Corynebacterium</taxon>
    </lineage>
</organism>
<dbReference type="AlphaFoldDB" id="A0A0K2H318"/>
<evidence type="ECO:0000313" key="1">
    <source>
        <dbReference type="EMBL" id="ALA68445.1"/>
    </source>
</evidence>
<dbReference type="OrthoDB" id="1822491at2"/>
<keyword evidence="2" id="KW-1185">Reference proteome</keyword>
<name>A0A0K2H318_9CORY</name>
<proteinExistence type="predicted"/>
<dbReference type="STRING" id="1408189.CLAC_03380"/>
<evidence type="ECO:0000313" key="2">
    <source>
        <dbReference type="Proteomes" id="UP000058446"/>
    </source>
</evidence>
<accession>A0A0K2H318</accession>
<gene>
    <name evidence="1" type="ORF">CLAC_03380</name>
</gene>
<protein>
    <submittedName>
        <fullName evidence="1">Uncharacterized protein</fullName>
    </submittedName>
</protein>
<dbReference type="PATRIC" id="fig|1408189.4.peg.675"/>
<dbReference type="RefSeq" id="WP_053411683.1">
    <property type="nucleotide sequence ID" value="NZ_CP006841.1"/>
</dbReference>
<dbReference type="KEGG" id="clw:CLAC_03380"/>
<dbReference type="Proteomes" id="UP000058446">
    <property type="component" value="Chromosome"/>
</dbReference>
<reference evidence="1 2" key="1">
    <citation type="submission" date="2013-10" db="EMBL/GenBank/DDBJ databases">
        <title>Complete genome sequence of Corynebacterium lactis DSM 45799(T), isolated from raw cow milk.</title>
        <authorList>
            <person name="Ruckert C."/>
            <person name="Albersmeier A."/>
            <person name="Lipski A."/>
            <person name="Kalinowski J."/>
        </authorList>
    </citation>
    <scope>NUCLEOTIDE SEQUENCE [LARGE SCALE GENOMIC DNA]</scope>
    <source>
        <strain evidence="1 2">RW2-5</strain>
    </source>
</reference>
<sequence>MTRAEVWKSGLVIPGSRVVWMAAWEEKPDSPDVRFCRVAKGFPTWREALDYANKKVRGN</sequence>